<dbReference type="EMBL" id="GBRH01224195">
    <property type="protein sequence ID" value="JAD73700.1"/>
    <property type="molecule type" value="Transcribed_RNA"/>
</dbReference>
<protein>
    <submittedName>
        <fullName evidence="2">Uncharacterized protein</fullName>
    </submittedName>
</protein>
<evidence type="ECO:0000313" key="2">
    <source>
        <dbReference type="EMBL" id="JAD73700.1"/>
    </source>
</evidence>
<sequence length="82" mass="9142">MIIFLAASKATPSPIFQYQMDTNPYRIYTDINMQITAPENLNAASRTVQIPLPQRRNQCKSQRIGASSASSGGRRQRRATDA</sequence>
<feature type="region of interest" description="Disordered" evidence="1">
    <location>
        <begin position="53"/>
        <end position="82"/>
    </location>
</feature>
<dbReference type="AlphaFoldDB" id="A0A0A9CJZ8"/>
<organism evidence="2">
    <name type="scientific">Arundo donax</name>
    <name type="common">Giant reed</name>
    <name type="synonym">Donax arundinaceus</name>
    <dbReference type="NCBI Taxonomy" id="35708"/>
    <lineage>
        <taxon>Eukaryota</taxon>
        <taxon>Viridiplantae</taxon>
        <taxon>Streptophyta</taxon>
        <taxon>Embryophyta</taxon>
        <taxon>Tracheophyta</taxon>
        <taxon>Spermatophyta</taxon>
        <taxon>Magnoliopsida</taxon>
        <taxon>Liliopsida</taxon>
        <taxon>Poales</taxon>
        <taxon>Poaceae</taxon>
        <taxon>PACMAD clade</taxon>
        <taxon>Arundinoideae</taxon>
        <taxon>Arundineae</taxon>
        <taxon>Arundo</taxon>
    </lineage>
</organism>
<accession>A0A0A9CJZ8</accession>
<feature type="compositionally biased region" description="Low complexity" evidence="1">
    <location>
        <begin position="61"/>
        <end position="73"/>
    </location>
</feature>
<proteinExistence type="predicted"/>
<name>A0A0A9CJZ8_ARUDO</name>
<reference evidence="2" key="2">
    <citation type="journal article" date="2015" name="Data Brief">
        <title>Shoot transcriptome of the giant reed, Arundo donax.</title>
        <authorList>
            <person name="Barrero R.A."/>
            <person name="Guerrero F.D."/>
            <person name="Moolhuijzen P."/>
            <person name="Goolsby J.A."/>
            <person name="Tidwell J."/>
            <person name="Bellgard S.E."/>
            <person name="Bellgard M.I."/>
        </authorList>
    </citation>
    <scope>NUCLEOTIDE SEQUENCE</scope>
    <source>
        <tissue evidence="2">Shoot tissue taken approximately 20 cm above the soil surface</tissue>
    </source>
</reference>
<evidence type="ECO:0000256" key="1">
    <source>
        <dbReference type="SAM" id="MobiDB-lite"/>
    </source>
</evidence>
<reference evidence="2" key="1">
    <citation type="submission" date="2014-09" db="EMBL/GenBank/DDBJ databases">
        <authorList>
            <person name="Magalhaes I.L.F."/>
            <person name="Oliveira U."/>
            <person name="Santos F.R."/>
            <person name="Vidigal T.H.D.A."/>
            <person name="Brescovit A.D."/>
            <person name="Santos A.J."/>
        </authorList>
    </citation>
    <scope>NUCLEOTIDE SEQUENCE</scope>
    <source>
        <tissue evidence="2">Shoot tissue taken approximately 20 cm above the soil surface</tissue>
    </source>
</reference>